<dbReference type="EMBL" id="DF820464">
    <property type="protein sequence ID" value="GAK55980.1"/>
    <property type="molecule type" value="Genomic_DNA"/>
</dbReference>
<dbReference type="GO" id="GO:0055052">
    <property type="term" value="C:ATP-binding cassette (ABC) transporter complex, substrate-binding subunit-containing"/>
    <property type="evidence" value="ECO:0007669"/>
    <property type="project" value="TreeGrafter"/>
</dbReference>
<dbReference type="PANTHER" id="PTHR30061">
    <property type="entry name" value="MALTOSE-BINDING PERIPLASMIC PROTEIN"/>
    <property type="match status" value="1"/>
</dbReference>
<dbReference type="HOGENOM" id="CLU_2285893_0_0_0"/>
<comment type="similarity">
    <text evidence="1">Belongs to the bacterial solute-binding protein 1 family.</text>
</comment>
<evidence type="ECO:0000313" key="4">
    <source>
        <dbReference type="EMBL" id="GAK55980.1"/>
    </source>
</evidence>
<evidence type="ECO:0000313" key="5">
    <source>
        <dbReference type="Proteomes" id="UP000030661"/>
    </source>
</evidence>
<gene>
    <name evidence="4" type="ORF">U27_02941</name>
</gene>
<organism evidence="4">
    <name type="scientific">Vecturithrix granuli</name>
    <dbReference type="NCBI Taxonomy" id="1499967"/>
    <lineage>
        <taxon>Bacteria</taxon>
        <taxon>Candidatus Moduliflexota</taxon>
        <taxon>Candidatus Vecturitrichia</taxon>
        <taxon>Candidatus Vecturitrichales</taxon>
        <taxon>Candidatus Vecturitrichaceae</taxon>
        <taxon>Candidatus Vecturithrix</taxon>
    </lineage>
</organism>
<keyword evidence="2" id="KW-0813">Transport</keyword>
<sequence>MNNAVTFMTNLENQVDMVKTLSRLPALKAALESDVIANDPLLKGSADQMVVGEPMPVVMEMRCNWDAMKPELNAVMSNTKTPEVAALAMQAAADACVKTLE</sequence>
<dbReference type="GO" id="GO:0015768">
    <property type="term" value="P:maltose transport"/>
    <property type="evidence" value="ECO:0007669"/>
    <property type="project" value="TreeGrafter"/>
</dbReference>
<dbReference type="GO" id="GO:1901982">
    <property type="term" value="F:maltose binding"/>
    <property type="evidence" value="ECO:0007669"/>
    <property type="project" value="TreeGrafter"/>
</dbReference>
<evidence type="ECO:0000256" key="3">
    <source>
        <dbReference type="ARBA" id="ARBA00022729"/>
    </source>
</evidence>
<protein>
    <submittedName>
        <fullName evidence="4">Extracellular solute-binding protein family 1</fullName>
    </submittedName>
</protein>
<dbReference type="eggNOG" id="COG2182">
    <property type="taxonomic scope" value="Bacteria"/>
</dbReference>
<dbReference type="Gene3D" id="3.40.190.10">
    <property type="entry name" value="Periplasmic binding protein-like II"/>
    <property type="match status" value="2"/>
</dbReference>
<proteinExistence type="inferred from homology"/>
<keyword evidence="3" id="KW-0732">Signal</keyword>
<dbReference type="GO" id="GO:0042956">
    <property type="term" value="P:maltodextrin transmembrane transport"/>
    <property type="evidence" value="ECO:0007669"/>
    <property type="project" value="TreeGrafter"/>
</dbReference>
<evidence type="ECO:0000256" key="1">
    <source>
        <dbReference type="ARBA" id="ARBA00008520"/>
    </source>
</evidence>
<dbReference type="Proteomes" id="UP000030661">
    <property type="component" value="Unassembled WGS sequence"/>
</dbReference>
<keyword evidence="5" id="KW-1185">Reference proteome</keyword>
<dbReference type="AlphaFoldDB" id="A0A081BUH5"/>
<accession>A0A081BUH5</accession>
<name>A0A081BUH5_VECG1</name>
<evidence type="ECO:0000256" key="2">
    <source>
        <dbReference type="ARBA" id="ARBA00022448"/>
    </source>
</evidence>
<reference evidence="4" key="1">
    <citation type="journal article" date="2015" name="PeerJ">
        <title>First genomic representation of candidate bacterial phylum KSB3 points to enhanced environmental sensing as a trigger of wastewater bulking.</title>
        <authorList>
            <person name="Sekiguchi Y."/>
            <person name="Ohashi A."/>
            <person name="Parks D.H."/>
            <person name="Yamauchi T."/>
            <person name="Tyson G.W."/>
            <person name="Hugenholtz P."/>
        </authorList>
    </citation>
    <scope>NUCLEOTIDE SEQUENCE [LARGE SCALE GENOMIC DNA]</scope>
</reference>
<dbReference type="STRING" id="1499967.U27_02941"/>
<dbReference type="SUPFAM" id="SSF53850">
    <property type="entry name" value="Periplasmic binding protein-like II"/>
    <property type="match status" value="1"/>
</dbReference>
<dbReference type="PANTHER" id="PTHR30061:SF50">
    <property type="entry name" value="MALTOSE_MALTODEXTRIN-BINDING PERIPLASMIC PROTEIN"/>
    <property type="match status" value="1"/>
</dbReference>